<evidence type="ECO:0000256" key="1">
    <source>
        <dbReference type="SAM" id="Coils"/>
    </source>
</evidence>
<keyword evidence="1" id="KW-0175">Coiled coil</keyword>
<proteinExistence type="predicted"/>
<protein>
    <submittedName>
        <fullName evidence="3">DUF4263 domain-containing protein</fullName>
    </submittedName>
</protein>
<sequence>MSRIDIYKKPILLRTLVTFEDEDIDGDYTTYSDIKNNIQINTEKYKEDPEFYEIVREMIFDIDKKGRPFLHIICYTFNSSYNSLEVTALMTTSVEDSKGEIDKAILYNLAMSIIYNIPVFPNSNSIEQELIEYYNQLFEYGFELLDENDELKTYKLTNSLIPNFEKEEFDFENNPLPRIYSFSEVNIYKNKLMEKLKQLDNAQYVINNLKEAINKLSLLLNGSVRNENSLQEILTNYPILFGTEYIEVLDKHSFGSEYEADYVLKRYNGLYDVVEIEASTLNIYTKQGNPSSQLVHAEQQIMDWLEWIEHNSSYAREKIKKLYSPKGYVVIGRSNTLTENNKEKLRRRNLVFRDKIEIITYDDLLDNARLLLDFLSGNKKEND</sequence>
<organism evidence="3 4">
    <name type="scientific">Oceanobacillus piezotolerans</name>
    <dbReference type="NCBI Taxonomy" id="2448030"/>
    <lineage>
        <taxon>Bacteria</taxon>
        <taxon>Bacillati</taxon>
        <taxon>Bacillota</taxon>
        <taxon>Bacilli</taxon>
        <taxon>Bacillales</taxon>
        <taxon>Bacillaceae</taxon>
        <taxon>Oceanobacillus</taxon>
    </lineage>
</organism>
<dbReference type="Pfam" id="PF14082">
    <property type="entry name" value="SduA_C"/>
    <property type="match status" value="1"/>
</dbReference>
<dbReference type="RefSeq" id="WP_121524613.1">
    <property type="nucleotide sequence ID" value="NZ_RCHR01000007.1"/>
</dbReference>
<comment type="caution">
    <text evidence="3">The sequence shown here is derived from an EMBL/GenBank/DDBJ whole genome shotgun (WGS) entry which is preliminary data.</text>
</comment>
<name>A0A498D2M3_9BACI</name>
<gene>
    <name evidence="3" type="ORF">D8M04_17040</name>
</gene>
<keyword evidence="4" id="KW-1185">Reference proteome</keyword>
<accession>A0A498D2M3</accession>
<dbReference type="InterPro" id="IPR025359">
    <property type="entry name" value="SduA_C"/>
</dbReference>
<feature type="domain" description="Shedu protein SduA C-terminal" evidence="2">
    <location>
        <begin position="226"/>
        <end position="365"/>
    </location>
</feature>
<reference evidence="3 4" key="1">
    <citation type="submission" date="2018-10" db="EMBL/GenBank/DDBJ databases">
        <title>Oceanobacillus sp. YLB-02 draft genome.</title>
        <authorList>
            <person name="Yu L."/>
        </authorList>
    </citation>
    <scope>NUCLEOTIDE SEQUENCE [LARGE SCALE GENOMIC DNA]</scope>
    <source>
        <strain evidence="3 4">YLB-02</strain>
    </source>
</reference>
<dbReference type="Proteomes" id="UP000270219">
    <property type="component" value="Unassembled WGS sequence"/>
</dbReference>
<dbReference type="AlphaFoldDB" id="A0A498D2M3"/>
<dbReference type="OrthoDB" id="1449973at2"/>
<feature type="coiled-coil region" evidence="1">
    <location>
        <begin position="192"/>
        <end position="219"/>
    </location>
</feature>
<dbReference type="EMBL" id="RCHR01000007">
    <property type="protein sequence ID" value="RLL41773.1"/>
    <property type="molecule type" value="Genomic_DNA"/>
</dbReference>
<evidence type="ECO:0000259" key="2">
    <source>
        <dbReference type="Pfam" id="PF14082"/>
    </source>
</evidence>
<evidence type="ECO:0000313" key="3">
    <source>
        <dbReference type="EMBL" id="RLL41773.1"/>
    </source>
</evidence>
<evidence type="ECO:0000313" key="4">
    <source>
        <dbReference type="Proteomes" id="UP000270219"/>
    </source>
</evidence>